<feature type="transmembrane region" description="Helical" evidence="1">
    <location>
        <begin position="54"/>
        <end position="71"/>
    </location>
</feature>
<evidence type="ECO:0000313" key="3">
    <source>
        <dbReference type="Proteomes" id="UP000248857"/>
    </source>
</evidence>
<name>A0A2W1JD61_9CYAN</name>
<sequence length="123" mass="13715">MNTSENQSVASAENSMAISDQFKKLKELFLLKDTGKTFAKSLQLLFFVLKESTILVWLTLCWCVVGISLIGNSVTQTAKRLSCWWSSLSSQKKSKKEVLATTIRHAMSSLISKARKQVGLQVD</sequence>
<organism evidence="2 3">
    <name type="scientific">Acaryochloris thomasi RCC1774</name>
    <dbReference type="NCBI Taxonomy" id="1764569"/>
    <lineage>
        <taxon>Bacteria</taxon>
        <taxon>Bacillati</taxon>
        <taxon>Cyanobacteriota</taxon>
        <taxon>Cyanophyceae</taxon>
        <taxon>Acaryochloridales</taxon>
        <taxon>Acaryochloridaceae</taxon>
        <taxon>Acaryochloris</taxon>
        <taxon>Acaryochloris thomasi</taxon>
    </lineage>
</organism>
<protein>
    <submittedName>
        <fullName evidence="2">Uncharacterized protein</fullName>
    </submittedName>
</protein>
<keyword evidence="3" id="KW-1185">Reference proteome</keyword>
<dbReference type="EMBL" id="PQWO01000014">
    <property type="protein sequence ID" value="PZD71833.1"/>
    <property type="molecule type" value="Genomic_DNA"/>
</dbReference>
<keyword evidence="1" id="KW-0812">Transmembrane</keyword>
<dbReference type="AlphaFoldDB" id="A0A2W1JD61"/>
<evidence type="ECO:0000256" key="1">
    <source>
        <dbReference type="SAM" id="Phobius"/>
    </source>
</evidence>
<proteinExistence type="predicted"/>
<gene>
    <name evidence="2" type="ORF">C1752_04566</name>
</gene>
<comment type="caution">
    <text evidence="2">The sequence shown here is derived from an EMBL/GenBank/DDBJ whole genome shotgun (WGS) entry which is preliminary data.</text>
</comment>
<dbReference type="Proteomes" id="UP000248857">
    <property type="component" value="Unassembled WGS sequence"/>
</dbReference>
<evidence type="ECO:0000313" key="2">
    <source>
        <dbReference type="EMBL" id="PZD71833.1"/>
    </source>
</evidence>
<accession>A0A2W1JD61</accession>
<reference evidence="2 3" key="1">
    <citation type="journal article" date="2018" name="Sci. Rep.">
        <title>A novel species of the marine cyanobacterium Acaryochloris with a unique pigment content and lifestyle.</title>
        <authorList>
            <person name="Partensky F."/>
            <person name="Six C."/>
            <person name="Ratin M."/>
            <person name="Garczarek L."/>
            <person name="Vaulot D."/>
            <person name="Probert I."/>
            <person name="Calteau A."/>
            <person name="Gourvil P."/>
            <person name="Marie D."/>
            <person name="Grebert T."/>
            <person name="Bouchier C."/>
            <person name="Le Panse S."/>
            <person name="Gachenot M."/>
            <person name="Rodriguez F."/>
            <person name="Garrido J.L."/>
        </authorList>
    </citation>
    <scope>NUCLEOTIDE SEQUENCE [LARGE SCALE GENOMIC DNA]</scope>
    <source>
        <strain evidence="2 3">RCC1774</strain>
    </source>
</reference>
<keyword evidence="1" id="KW-0472">Membrane</keyword>
<keyword evidence="1" id="KW-1133">Transmembrane helix</keyword>